<protein>
    <submittedName>
        <fullName evidence="12">Zinc transporter</fullName>
    </submittedName>
</protein>
<evidence type="ECO:0000256" key="6">
    <source>
        <dbReference type="ARBA" id="ARBA00022692"/>
    </source>
</evidence>
<keyword evidence="9" id="KW-0406">Ion transport</keyword>
<dbReference type="GO" id="GO:0000287">
    <property type="term" value="F:magnesium ion binding"/>
    <property type="evidence" value="ECO:0007669"/>
    <property type="project" value="TreeGrafter"/>
</dbReference>
<keyword evidence="5" id="KW-0997">Cell inner membrane</keyword>
<keyword evidence="10 11" id="KW-0472">Membrane</keyword>
<reference evidence="12" key="1">
    <citation type="submission" date="2019-02" db="EMBL/GenBank/DDBJ databases">
        <authorList>
            <person name="Gruber-Vodicka R. H."/>
            <person name="Seah K. B. B."/>
        </authorList>
    </citation>
    <scope>NUCLEOTIDE SEQUENCE</scope>
    <source>
        <strain evidence="12">BECK_DK161</strain>
        <strain evidence="13">BECK_DK47</strain>
    </source>
</reference>
<evidence type="ECO:0000256" key="7">
    <source>
        <dbReference type="ARBA" id="ARBA00022833"/>
    </source>
</evidence>
<evidence type="ECO:0000256" key="1">
    <source>
        <dbReference type="ARBA" id="ARBA00004651"/>
    </source>
</evidence>
<dbReference type="GO" id="GO:0015087">
    <property type="term" value="F:cobalt ion transmembrane transporter activity"/>
    <property type="evidence" value="ECO:0007669"/>
    <property type="project" value="TreeGrafter"/>
</dbReference>
<dbReference type="InterPro" id="IPR045861">
    <property type="entry name" value="CorA_cytoplasmic_dom"/>
</dbReference>
<dbReference type="SUPFAM" id="SSF144083">
    <property type="entry name" value="Magnesium transport protein CorA, transmembrane region"/>
    <property type="match status" value="1"/>
</dbReference>
<keyword evidence="8 11" id="KW-1133">Transmembrane helix</keyword>
<dbReference type="InterPro" id="IPR002523">
    <property type="entry name" value="MgTranspt_CorA/ZnTranspt_ZntB"/>
</dbReference>
<name>A0A450S5L0_9GAMM</name>
<comment type="similarity">
    <text evidence="2">Belongs to the CorA metal ion transporter (MIT) (TC 1.A.35) family.</text>
</comment>
<evidence type="ECO:0000256" key="2">
    <source>
        <dbReference type="ARBA" id="ARBA00009765"/>
    </source>
</evidence>
<dbReference type="GO" id="GO:0050897">
    <property type="term" value="F:cobalt ion binding"/>
    <property type="evidence" value="ECO:0007669"/>
    <property type="project" value="TreeGrafter"/>
</dbReference>
<dbReference type="GO" id="GO:0015095">
    <property type="term" value="F:magnesium ion transmembrane transporter activity"/>
    <property type="evidence" value="ECO:0007669"/>
    <property type="project" value="TreeGrafter"/>
</dbReference>
<sequence length="323" mass="36540">MTEDALIFAFVLDGRGGGTQVSWPELDKWRPEDGIQWVHLDCTHGDTNTWLANKANIDPVIQEALTAEETRPRYCKYQNGLLLILRGVNLNPGADPEDMISIRLWIEENRIISARRSKILAIDDIRRAIPVGEGPKDVGEFILRLTDGLAHRMTSVISGLEDAIDEIEIQVLEQQDVTLRTAINSNLMQVIRLRRYLAPQREVINQLHRENEGFVSEADRVYLREVADTFTRYVEDLNASKDRIEVIHNELETRINTQMGKTMYLLTIIAAIFLPLGLLAGLLGINVGGIPWAENPSGFLIVSVALLIIGLVQLLVFRKMRWI</sequence>
<dbReference type="EMBL" id="CAADEY010000017">
    <property type="protein sequence ID" value="VFJ47180.1"/>
    <property type="molecule type" value="Genomic_DNA"/>
</dbReference>
<accession>A0A450S5L0</accession>
<keyword evidence="4" id="KW-1003">Cell membrane</keyword>
<feature type="transmembrane region" description="Helical" evidence="11">
    <location>
        <begin position="263"/>
        <end position="285"/>
    </location>
</feature>
<dbReference type="Gene3D" id="3.30.460.20">
    <property type="entry name" value="CorA soluble domain-like"/>
    <property type="match status" value="1"/>
</dbReference>
<dbReference type="SUPFAM" id="SSF143865">
    <property type="entry name" value="CorA soluble domain-like"/>
    <property type="match status" value="1"/>
</dbReference>
<feature type="transmembrane region" description="Helical" evidence="11">
    <location>
        <begin position="297"/>
        <end position="317"/>
    </location>
</feature>
<evidence type="ECO:0000256" key="9">
    <source>
        <dbReference type="ARBA" id="ARBA00023065"/>
    </source>
</evidence>
<dbReference type="Pfam" id="PF01544">
    <property type="entry name" value="CorA"/>
    <property type="match status" value="1"/>
</dbReference>
<dbReference type="GO" id="GO:0005886">
    <property type="term" value="C:plasma membrane"/>
    <property type="evidence" value="ECO:0007669"/>
    <property type="project" value="UniProtKB-SubCell"/>
</dbReference>
<evidence type="ECO:0000313" key="13">
    <source>
        <dbReference type="EMBL" id="VFJ58403.1"/>
    </source>
</evidence>
<dbReference type="Gene3D" id="1.20.58.340">
    <property type="entry name" value="Magnesium transport protein CorA, transmembrane region"/>
    <property type="match status" value="2"/>
</dbReference>
<keyword evidence="7" id="KW-0862">Zinc</keyword>
<gene>
    <name evidence="13" type="ORF">BECKDK2373B_GA0170837_107310</name>
    <name evidence="12" type="ORF">BECKDK2373C_GA0170839_101739</name>
</gene>
<dbReference type="InterPro" id="IPR045863">
    <property type="entry name" value="CorA_TM1_TM2"/>
</dbReference>
<keyword evidence="6 11" id="KW-0812">Transmembrane</keyword>
<dbReference type="PANTHER" id="PTHR46494:SF3">
    <property type="entry name" value="ZINC TRANSPORT PROTEIN ZNTB"/>
    <property type="match status" value="1"/>
</dbReference>
<organism evidence="12">
    <name type="scientific">Candidatus Kentrum sp. DK</name>
    <dbReference type="NCBI Taxonomy" id="2126562"/>
    <lineage>
        <taxon>Bacteria</taxon>
        <taxon>Pseudomonadati</taxon>
        <taxon>Pseudomonadota</taxon>
        <taxon>Gammaproteobacteria</taxon>
        <taxon>Candidatus Kentrum</taxon>
    </lineage>
</organism>
<dbReference type="PANTHER" id="PTHR46494">
    <property type="entry name" value="CORA FAMILY METAL ION TRANSPORTER (EUROFUNG)"/>
    <property type="match status" value="1"/>
</dbReference>
<dbReference type="AlphaFoldDB" id="A0A450S5L0"/>
<evidence type="ECO:0000256" key="10">
    <source>
        <dbReference type="ARBA" id="ARBA00023136"/>
    </source>
</evidence>
<evidence type="ECO:0000256" key="11">
    <source>
        <dbReference type="SAM" id="Phobius"/>
    </source>
</evidence>
<evidence type="ECO:0000313" key="12">
    <source>
        <dbReference type="EMBL" id="VFJ47180.1"/>
    </source>
</evidence>
<proteinExistence type="inferred from homology"/>
<evidence type="ECO:0000256" key="8">
    <source>
        <dbReference type="ARBA" id="ARBA00022989"/>
    </source>
</evidence>
<dbReference type="CDD" id="cd12833">
    <property type="entry name" value="ZntB-like_1"/>
    <property type="match status" value="1"/>
</dbReference>
<comment type="subcellular location">
    <subcellularLocation>
        <location evidence="1">Cell membrane</location>
        <topology evidence="1">Multi-pass membrane protein</topology>
    </subcellularLocation>
</comment>
<keyword evidence="3" id="KW-0813">Transport</keyword>
<dbReference type="EMBL" id="CAADEX010000073">
    <property type="protein sequence ID" value="VFJ58403.1"/>
    <property type="molecule type" value="Genomic_DNA"/>
</dbReference>
<evidence type="ECO:0000256" key="3">
    <source>
        <dbReference type="ARBA" id="ARBA00022448"/>
    </source>
</evidence>
<evidence type="ECO:0000256" key="5">
    <source>
        <dbReference type="ARBA" id="ARBA00022519"/>
    </source>
</evidence>
<evidence type="ECO:0000256" key="4">
    <source>
        <dbReference type="ARBA" id="ARBA00022475"/>
    </source>
</evidence>